<protein>
    <submittedName>
        <fullName evidence="1">Zinc knuckle CX2CX4HX4C</fullName>
    </submittedName>
</protein>
<keyword evidence="2" id="KW-1185">Reference proteome</keyword>
<name>A0A2U1P431_ARTAN</name>
<comment type="caution">
    <text evidence="1">The sequence shown here is derived from an EMBL/GenBank/DDBJ whole genome shotgun (WGS) entry which is preliminary data.</text>
</comment>
<dbReference type="Proteomes" id="UP000245207">
    <property type="component" value="Unassembled WGS sequence"/>
</dbReference>
<reference evidence="1 2" key="1">
    <citation type="journal article" date="2018" name="Mol. Plant">
        <title>The genome of Artemisia annua provides insight into the evolution of Asteraceae family and artemisinin biosynthesis.</title>
        <authorList>
            <person name="Shen Q."/>
            <person name="Zhang L."/>
            <person name="Liao Z."/>
            <person name="Wang S."/>
            <person name="Yan T."/>
            <person name="Shi P."/>
            <person name="Liu M."/>
            <person name="Fu X."/>
            <person name="Pan Q."/>
            <person name="Wang Y."/>
            <person name="Lv Z."/>
            <person name="Lu X."/>
            <person name="Zhang F."/>
            <person name="Jiang W."/>
            <person name="Ma Y."/>
            <person name="Chen M."/>
            <person name="Hao X."/>
            <person name="Li L."/>
            <person name="Tang Y."/>
            <person name="Lv G."/>
            <person name="Zhou Y."/>
            <person name="Sun X."/>
            <person name="Brodelius P.E."/>
            <person name="Rose J.K.C."/>
            <person name="Tang K."/>
        </authorList>
    </citation>
    <scope>NUCLEOTIDE SEQUENCE [LARGE SCALE GENOMIC DNA]</scope>
    <source>
        <strain evidence="2">cv. Huhao1</strain>
        <tissue evidence="1">Leaf</tissue>
    </source>
</reference>
<organism evidence="1 2">
    <name type="scientific">Artemisia annua</name>
    <name type="common">Sweet wormwood</name>
    <dbReference type="NCBI Taxonomy" id="35608"/>
    <lineage>
        <taxon>Eukaryota</taxon>
        <taxon>Viridiplantae</taxon>
        <taxon>Streptophyta</taxon>
        <taxon>Embryophyta</taxon>
        <taxon>Tracheophyta</taxon>
        <taxon>Spermatophyta</taxon>
        <taxon>Magnoliopsida</taxon>
        <taxon>eudicotyledons</taxon>
        <taxon>Gunneridae</taxon>
        <taxon>Pentapetalae</taxon>
        <taxon>asterids</taxon>
        <taxon>campanulids</taxon>
        <taxon>Asterales</taxon>
        <taxon>Asteraceae</taxon>
        <taxon>Asteroideae</taxon>
        <taxon>Anthemideae</taxon>
        <taxon>Artemisiinae</taxon>
        <taxon>Artemisia</taxon>
    </lineage>
</organism>
<evidence type="ECO:0000313" key="1">
    <source>
        <dbReference type="EMBL" id="PWA80509.1"/>
    </source>
</evidence>
<proteinExistence type="predicted"/>
<sequence>MIEVRVDVELKDTIVVAIPKLYGEGFYTCTVRVEYKWKPPRCACCKFFGHIQEECPKNPGLGVTKNLKKPSQAPKGVPSWVPMRGIHIWLVTGKVGFGTKSLLEQWRDSYVNGDYDEDTYDDNMYEGEDTPDKFKIYAIIWISEFERDYNQRIEELKVRIEHRHGIYKELKKHGIDSVFDECLSELKAAEKVDFEEMG</sequence>
<accession>A0A2U1P431</accession>
<dbReference type="AlphaFoldDB" id="A0A2U1P431"/>
<dbReference type="EMBL" id="PKPP01001716">
    <property type="protein sequence ID" value="PWA80509.1"/>
    <property type="molecule type" value="Genomic_DNA"/>
</dbReference>
<evidence type="ECO:0000313" key="2">
    <source>
        <dbReference type="Proteomes" id="UP000245207"/>
    </source>
</evidence>
<gene>
    <name evidence="1" type="ORF">CTI12_AA195640</name>
</gene>